<keyword evidence="4" id="KW-1133">Transmembrane helix</keyword>
<keyword evidence="2 3" id="KW-0040">ANK repeat</keyword>
<dbReference type="Proteomes" id="UP000422744">
    <property type="component" value="Chromosome"/>
</dbReference>
<evidence type="ECO:0000256" key="4">
    <source>
        <dbReference type="SAM" id="Phobius"/>
    </source>
</evidence>
<dbReference type="AlphaFoldDB" id="A0A6I6CNE3"/>
<evidence type="ECO:0000256" key="1">
    <source>
        <dbReference type="ARBA" id="ARBA00022737"/>
    </source>
</evidence>
<reference evidence="5 6" key="1">
    <citation type="submission" date="2019-03" db="EMBL/GenBank/DDBJ databases">
        <title>Wolbachia endosymbiont of Haematobia irritans wIrr.</title>
        <authorList>
            <person name="Parry R.H."/>
            <person name="Asgari S."/>
        </authorList>
    </citation>
    <scope>NUCLEOTIDE SEQUENCE [LARGE SCALE GENOMIC DNA]</scope>
    <source>
        <strain evidence="6">wIrr</strain>
    </source>
</reference>
<dbReference type="PANTHER" id="PTHR24180:SF57">
    <property type="entry name" value="ANKYRIN REPEAT DOMAIN-CONTAINING PROTEIN 39"/>
    <property type="match status" value="1"/>
</dbReference>
<dbReference type="Gene3D" id="1.25.40.20">
    <property type="entry name" value="Ankyrin repeat-containing domain"/>
    <property type="match status" value="1"/>
</dbReference>
<feature type="repeat" description="ANK" evidence="3">
    <location>
        <begin position="70"/>
        <end position="102"/>
    </location>
</feature>
<evidence type="ECO:0000313" key="5">
    <source>
        <dbReference type="EMBL" id="QGT16088.1"/>
    </source>
</evidence>
<keyword evidence="4" id="KW-0472">Membrane</keyword>
<dbReference type="PROSITE" id="PS50297">
    <property type="entry name" value="ANK_REP_REGION"/>
    <property type="match status" value="2"/>
</dbReference>
<name>A0A6I6CNE3_WOLPI</name>
<dbReference type="Pfam" id="PF12796">
    <property type="entry name" value="Ank_2"/>
    <property type="match status" value="1"/>
</dbReference>
<dbReference type="EMBL" id="CP037426">
    <property type="protein sequence ID" value="QGT16088.1"/>
    <property type="molecule type" value="Genomic_DNA"/>
</dbReference>
<accession>A0A6I6CNE3</accession>
<dbReference type="InterPro" id="IPR051637">
    <property type="entry name" value="Ank_repeat_dom-contain_49"/>
</dbReference>
<dbReference type="SMART" id="SM00248">
    <property type="entry name" value="ANK"/>
    <property type="match status" value="4"/>
</dbReference>
<proteinExistence type="predicted"/>
<evidence type="ECO:0000313" key="6">
    <source>
        <dbReference type="Proteomes" id="UP000422744"/>
    </source>
</evidence>
<keyword evidence="1" id="KW-0677">Repeat</keyword>
<dbReference type="PANTHER" id="PTHR24180">
    <property type="entry name" value="CYCLIN-DEPENDENT KINASE INHIBITOR 2C-RELATED"/>
    <property type="match status" value="1"/>
</dbReference>
<evidence type="ECO:0000256" key="3">
    <source>
        <dbReference type="PROSITE-ProRule" id="PRU00023"/>
    </source>
</evidence>
<keyword evidence="4" id="KW-0812">Transmembrane</keyword>
<dbReference type="PROSITE" id="PS50088">
    <property type="entry name" value="ANK_REPEAT"/>
    <property type="match status" value="2"/>
</dbReference>
<protein>
    <submittedName>
        <fullName evidence="5">Ankyrin repeat domain-containing protein</fullName>
    </submittedName>
</protein>
<feature type="repeat" description="ANK" evidence="3">
    <location>
        <begin position="103"/>
        <end position="135"/>
    </location>
</feature>
<gene>
    <name evidence="5" type="ORF">E0495_02110</name>
</gene>
<dbReference type="InterPro" id="IPR036770">
    <property type="entry name" value="Ankyrin_rpt-contain_sf"/>
</dbReference>
<dbReference type="SUPFAM" id="SSF48403">
    <property type="entry name" value="Ankyrin repeat"/>
    <property type="match status" value="1"/>
</dbReference>
<feature type="transmembrane region" description="Helical" evidence="4">
    <location>
        <begin position="12"/>
        <end position="31"/>
    </location>
</feature>
<sequence length="177" mass="20340">MDKLGQDTKNKLHFWWLITVIVCIIATYSYMKAKAADNYKTILRIASQNCNLETVKFLVENLLDINVQIPKLTALHYAAEEGCAEVVKFLVEKGVDINATKYERWTPLHAATYEGKLEIIRFLLDKGSDPTIRDTDGKTPRKIAVLRSRHNKDKPYDEIIKLLAEAEDRYESTKSNH</sequence>
<evidence type="ECO:0000256" key="2">
    <source>
        <dbReference type="ARBA" id="ARBA00023043"/>
    </source>
</evidence>
<organism evidence="5 6">
    <name type="scientific">Wolbachia pipientis</name>
    <dbReference type="NCBI Taxonomy" id="955"/>
    <lineage>
        <taxon>Bacteria</taxon>
        <taxon>Pseudomonadati</taxon>
        <taxon>Pseudomonadota</taxon>
        <taxon>Alphaproteobacteria</taxon>
        <taxon>Rickettsiales</taxon>
        <taxon>Anaplasmataceae</taxon>
        <taxon>Wolbachieae</taxon>
        <taxon>Wolbachia</taxon>
    </lineage>
</organism>
<dbReference type="RefSeq" id="WP_155968672.1">
    <property type="nucleotide sequence ID" value="NZ_CP037426.1"/>
</dbReference>
<dbReference type="InterPro" id="IPR002110">
    <property type="entry name" value="Ankyrin_rpt"/>
</dbReference>
<dbReference type="Pfam" id="PF00023">
    <property type="entry name" value="Ank"/>
    <property type="match status" value="1"/>
</dbReference>